<proteinExistence type="predicted"/>
<dbReference type="EMBL" id="CP049616">
    <property type="protein sequence ID" value="QII44102.1"/>
    <property type="molecule type" value="Genomic_DNA"/>
</dbReference>
<dbReference type="PANTHER" id="PTHR10151">
    <property type="entry name" value="ECTONUCLEOTIDE PYROPHOSPHATASE/PHOSPHODIESTERASE"/>
    <property type="match status" value="1"/>
</dbReference>
<sequence length="450" mass="50264">MLHRFIKLICMLLGLAIFQSVVAQEKPKHVVVISIDGFRPEFYMDSSMPTPNLQEMFREGVAAKEVTGIFPTVTYPSHTTLITGTTPKEHGIYYNTLIKEDGSAGGWVYDFREIKSKTLWQAAKEKGLVTASVSWPVSVNAQYIDYNIPEFWSFENPMDRRGATSEKANPKGLFEEVVKNATGTLEINDYNLSSLTMDQNLARIAGYLLRKYRPNLLTIHLPITDGAQHRQGRKGLMVRKAIAGADNAIGVIRDALQKAGIEKETTIIVTGDHGFVDVHTQIAPNVLLAQHGLYEKKGGRPKAFFFSAGGSAFLHLRDENDEETLERIQQLFEELPIEIRSTFDIVNRDQIAIRGGDPRVRLALTAQRGYSFSNDTEGSLMTYKKGGKHGYYPNFHDIATGFVGDGKGMQKGEVIENMYLEDVGKIVASLLQLQLNQDPNFYHSTLKNGN</sequence>
<dbReference type="Pfam" id="PF01663">
    <property type="entry name" value="Phosphodiest"/>
    <property type="match status" value="1"/>
</dbReference>
<reference evidence="2 3" key="1">
    <citation type="submission" date="2020-02" db="EMBL/GenBank/DDBJ databases">
        <title>Complete genome of Muricauda sp. 501str8.</title>
        <authorList>
            <person name="Dong B."/>
            <person name="Zhu S."/>
            <person name="Yang J."/>
            <person name="Chen J."/>
        </authorList>
    </citation>
    <scope>NUCLEOTIDE SEQUENCE [LARGE SCALE GENOMIC DNA]</scope>
    <source>
        <strain evidence="2 3">501str8</strain>
    </source>
</reference>
<evidence type="ECO:0000313" key="3">
    <source>
        <dbReference type="Proteomes" id="UP000502928"/>
    </source>
</evidence>
<evidence type="ECO:0000313" key="2">
    <source>
        <dbReference type="EMBL" id="QII44102.1"/>
    </source>
</evidence>
<dbReference type="InterPro" id="IPR002591">
    <property type="entry name" value="Phosphodiest/P_Trfase"/>
</dbReference>
<dbReference type="PANTHER" id="PTHR10151:SF120">
    <property type="entry name" value="BIS(5'-ADENOSYL)-TRIPHOSPHATASE"/>
    <property type="match status" value="1"/>
</dbReference>
<protein>
    <submittedName>
        <fullName evidence="2">Alkaline phosphatase family protein</fullName>
    </submittedName>
</protein>
<organism evidence="2 3">
    <name type="scientific">Flagellimonas oceani</name>
    <dbReference type="NCBI Taxonomy" id="2698672"/>
    <lineage>
        <taxon>Bacteria</taxon>
        <taxon>Pseudomonadati</taxon>
        <taxon>Bacteroidota</taxon>
        <taxon>Flavobacteriia</taxon>
        <taxon>Flavobacteriales</taxon>
        <taxon>Flavobacteriaceae</taxon>
        <taxon>Flagellimonas</taxon>
    </lineage>
</organism>
<name>A0A6G7J0X6_9FLAO</name>
<dbReference type="SUPFAM" id="SSF53649">
    <property type="entry name" value="Alkaline phosphatase-like"/>
    <property type="match status" value="1"/>
</dbReference>
<evidence type="ECO:0000256" key="1">
    <source>
        <dbReference type="SAM" id="SignalP"/>
    </source>
</evidence>
<feature type="chain" id="PRO_5026310309" evidence="1">
    <location>
        <begin position="24"/>
        <end position="450"/>
    </location>
</feature>
<dbReference type="GO" id="GO:0016787">
    <property type="term" value="F:hydrolase activity"/>
    <property type="evidence" value="ECO:0007669"/>
    <property type="project" value="UniProtKB-ARBA"/>
</dbReference>
<feature type="signal peptide" evidence="1">
    <location>
        <begin position="1"/>
        <end position="23"/>
    </location>
</feature>
<keyword evidence="3" id="KW-1185">Reference proteome</keyword>
<accession>A0A6G7J0X6</accession>
<dbReference type="Gene3D" id="3.40.720.10">
    <property type="entry name" value="Alkaline Phosphatase, subunit A"/>
    <property type="match status" value="1"/>
</dbReference>
<dbReference type="Proteomes" id="UP000502928">
    <property type="component" value="Chromosome"/>
</dbReference>
<gene>
    <name evidence="2" type="ORF">GVT53_05255</name>
</gene>
<keyword evidence="1" id="KW-0732">Signal</keyword>
<dbReference type="CDD" id="cd16018">
    <property type="entry name" value="Enpp"/>
    <property type="match status" value="1"/>
</dbReference>
<dbReference type="AlphaFoldDB" id="A0A6G7J0X6"/>
<dbReference type="KEGG" id="mut:GVT53_05255"/>
<dbReference type="InterPro" id="IPR017850">
    <property type="entry name" value="Alkaline_phosphatase_core_sf"/>
</dbReference>